<keyword evidence="2" id="KW-1185">Reference proteome</keyword>
<dbReference type="GeneID" id="101855217"/>
<feature type="chain" id="PRO_5047394201" evidence="1">
    <location>
        <begin position="24"/>
        <end position="489"/>
    </location>
</feature>
<name>A0ABM1W161_APLCA</name>
<sequence>MLHKRLSLGALVLLTAQLAACLAMDMMYSSTPWYDSSEEDEGSFEQKAVNHIENSMEAMNAKLDGYRDLVRDLARQTMLLHFAMEERVRSDGDSGVKIIRGGNKGPENYYENGAVGNSFNTIHDHSNYDRTVGMGEVVVVLNGVEFRTRHNDYKLKMPSTTSTEFHATEDIPFPDVPPAVTNLDSVDEQIVEMREWFKAFATQNTTHRDYREFFKPIMCYMEGAWTLDKELSEPFESDRHQIDASSWFELQDLVRYASYTGTKSRLENFAYLPTTIMSVNETTGKQFTFISKYVAMDDLAYQVPRKRSKEDTRFTRAARFRIYEEAKEKMCTKKRLKFTKYSKIDRLFYKIPGKDNIPATNLSQASFGEDMFSLESKGNTKLKSGYYHRWFRFAKAGAMGLKSVSRGYNDANMWVAQTTQKRVAPIGLKHCTKKRVMVNGRWKRRKVCEMMYERFSYAIPLEIIYLTPLLSWNPYNIETGKVCTHTTND</sequence>
<dbReference type="RefSeq" id="XP_035828404.1">
    <property type="nucleotide sequence ID" value="XM_035972511.1"/>
</dbReference>
<protein>
    <submittedName>
        <fullName evidence="3">Uncharacterized protein LOC101855217</fullName>
    </submittedName>
</protein>
<organism evidence="2 3">
    <name type="scientific">Aplysia californica</name>
    <name type="common">California sea hare</name>
    <dbReference type="NCBI Taxonomy" id="6500"/>
    <lineage>
        <taxon>Eukaryota</taxon>
        <taxon>Metazoa</taxon>
        <taxon>Spiralia</taxon>
        <taxon>Lophotrochozoa</taxon>
        <taxon>Mollusca</taxon>
        <taxon>Gastropoda</taxon>
        <taxon>Heterobranchia</taxon>
        <taxon>Euthyneura</taxon>
        <taxon>Tectipleura</taxon>
        <taxon>Aplysiida</taxon>
        <taxon>Aplysioidea</taxon>
        <taxon>Aplysiidae</taxon>
        <taxon>Aplysia</taxon>
    </lineage>
</organism>
<proteinExistence type="predicted"/>
<dbReference type="Proteomes" id="UP000694888">
    <property type="component" value="Unplaced"/>
</dbReference>
<gene>
    <name evidence="3" type="primary">LOC101855217</name>
</gene>
<reference evidence="3" key="1">
    <citation type="submission" date="2025-08" db="UniProtKB">
        <authorList>
            <consortium name="RefSeq"/>
        </authorList>
    </citation>
    <scope>IDENTIFICATION</scope>
</reference>
<keyword evidence="1" id="KW-0732">Signal</keyword>
<evidence type="ECO:0000313" key="2">
    <source>
        <dbReference type="Proteomes" id="UP000694888"/>
    </source>
</evidence>
<accession>A0ABM1W161</accession>
<feature type="signal peptide" evidence="1">
    <location>
        <begin position="1"/>
        <end position="23"/>
    </location>
</feature>
<evidence type="ECO:0000313" key="3">
    <source>
        <dbReference type="RefSeq" id="XP_035828404.1"/>
    </source>
</evidence>
<evidence type="ECO:0000256" key="1">
    <source>
        <dbReference type="SAM" id="SignalP"/>
    </source>
</evidence>